<evidence type="ECO:0000256" key="1">
    <source>
        <dbReference type="SAM" id="Phobius"/>
    </source>
</evidence>
<name>A0ABQ5CUT8_9ASTR</name>
<reference evidence="2" key="2">
    <citation type="submission" date="2022-01" db="EMBL/GenBank/DDBJ databases">
        <authorList>
            <person name="Yamashiro T."/>
            <person name="Shiraishi A."/>
            <person name="Satake H."/>
            <person name="Nakayama K."/>
        </authorList>
    </citation>
    <scope>NUCLEOTIDE SEQUENCE</scope>
</reference>
<organism evidence="2 3">
    <name type="scientific">Tanacetum coccineum</name>
    <dbReference type="NCBI Taxonomy" id="301880"/>
    <lineage>
        <taxon>Eukaryota</taxon>
        <taxon>Viridiplantae</taxon>
        <taxon>Streptophyta</taxon>
        <taxon>Embryophyta</taxon>
        <taxon>Tracheophyta</taxon>
        <taxon>Spermatophyta</taxon>
        <taxon>Magnoliopsida</taxon>
        <taxon>eudicotyledons</taxon>
        <taxon>Gunneridae</taxon>
        <taxon>Pentapetalae</taxon>
        <taxon>asterids</taxon>
        <taxon>campanulids</taxon>
        <taxon>Asterales</taxon>
        <taxon>Asteraceae</taxon>
        <taxon>Asteroideae</taxon>
        <taxon>Anthemideae</taxon>
        <taxon>Anthemidinae</taxon>
        <taxon>Tanacetum</taxon>
    </lineage>
</organism>
<evidence type="ECO:0000313" key="2">
    <source>
        <dbReference type="EMBL" id="GJT30830.1"/>
    </source>
</evidence>
<sequence>MPIRITFDNPIDFNDHFSTPKDLKKDLAVTFDSIESSILPPPLLDSDSPFTAELSASITLNSLRKKEDKFFKIGAFLFEVMDDIQVVKNTHGKLNVTQAPYWPFTKGMAHVDFGESTKGHVPFAVTVQVFVFLFSNMFCVFLFLYAWCGGFTLPITLPSGTQVVTYKDCQAGNPWCNICDPTAMINLAMIGGIDGRDCQELITLTLKIS</sequence>
<keyword evidence="3" id="KW-1185">Reference proteome</keyword>
<keyword evidence="1" id="KW-0472">Membrane</keyword>
<dbReference type="Proteomes" id="UP001151760">
    <property type="component" value="Unassembled WGS sequence"/>
</dbReference>
<dbReference type="EMBL" id="BQNB010014657">
    <property type="protein sequence ID" value="GJT30830.1"/>
    <property type="molecule type" value="Genomic_DNA"/>
</dbReference>
<reference evidence="2" key="1">
    <citation type="journal article" date="2022" name="Int. J. Mol. Sci.">
        <title>Draft Genome of Tanacetum Coccineum: Genomic Comparison of Closely Related Tanacetum-Family Plants.</title>
        <authorList>
            <person name="Yamashiro T."/>
            <person name="Shiraishi A."/>
            <person name="Nakayama K."/>
            <person name="Satake H."/>
        </authorList>
    </citation>
    <scope>NUCLEOTIDE SEQUENCE</scope>
</reference>
<feature type="transmembrane region" description="Helical" evidence="1">
    <location>
        <begin position="123"/>
        <end position="147"/>
    </location>
</feature>
<gene>
    <name evidence="2" type="ORF">Tco_0911105</name>
</gene>
<accession>A0ABQ5CUT8</accession>
<evidence type="ECO:0000313" key="3">
    <source>
        <dbReference type="Proteomes" id="UP001151760"/>
    </source>
</evidence>
<protein>
    <submittedName>
        <fullName evidence="2">Uncharacterized protein</fullName>
    </submittedName>
</protein>
<proteinExistence type="predicted"/>
<comment type="caution">
    <text evidence="2">The sequence shown here is derived from an EMBL/GenBank/DDBJ whole genome shotgun (WGS) entry which is preliminary data.</text>
</comment>
<keyword evidence="1" id="KW-1133">Transmembrane helix</keyword>
<keyword evidence="1" id="KW-0812">Transmembrane</keyword>